<gene>
    <name evidence="2" type="ORF">CLAFUR5_09854</name>
</gene>
<dbReference type="GeneID" id="71989732"/>
<name>A0A9Q8URQ3_PASFU</name>
<dbReference type="AlphaFoldDB" id="A0A9Q8URQ3"/>
<proteinExistence type="predicted"/>
<dbReference type="KEGG" id="ffu:CLAFUR5_09854"/>
<reference evidence="2" key="2">
    <citation type="journal article" date="2022" name="Microb. Genom.">
        <title>A chromosome-scale genome assembly of the tomato pathogen Cladosporium fulvum reveals a compartmentalized genome architecture and the presence of a dispensable chromosome.</title>
        <authorList>
            <person name="Zaccaron A.Z."/>
            <person name="Chen L.H."/>
            <person name="Samaras A."/>
            <person name="Stergiopoulos I."/>
        </authorList>
    </citation>
    <scope>NUCLEOTIDE SEQUENCE</scope>
    <source>
        <strain evidence="2">Race5_Kim</strain>
    </source>
</reference>
<dbReference type="RefSeq" id="XP_047764327.1">
    <property type="nucleotide sequence ID" value="XM_047909002.1"/>
</dbReference>
<evidence type="ECO:0000313" key="3">
    <source>
        <dbReference type="Proteomes" id="UP000756132"/>
    </source>
</evidence>
<dbReference type="EMBL" id="CP090169">
    <property type="protein sequence ID" value="UJO19961.1"/>
    <property type="molecule type" value="Genomic_DNA"/>
</dbReference>
<organism evidence="2 3">
    <name type="scientific">Passalora fulva</name>
    <name type="common">Tomato leaf mold</name>
    <name type="synonym">Cladosporium fulvum</name>
    <dbReference type="NCBI Taxonomy" id="5499"/>
    <lineage>
        <taxon>Eukaryota</taxon>
        <taxon>Fungi</taxon>
        <taxon>Dikarya</taxon>
        <taxon>Ascomycota</taxon>
        <taxon>Pezizomycotina</taxon>
        <taxon>Dothideomycetes</taxon>
        <taxon>Dothideomycetidae</taxon>
        <taxon>Mycosphaerellales</taxon>
        <taxon>Mycosphaerellaceae</taxon>
        <taxon>Fulvia</taxon>
    </lineage>
</organism>
<evidence type="ECO:0000256" key="1">
    <source>
        <dbReference type="SAM" id="MobiDB-lite"/>
    </source>
</evidence>
<reference evidence="2" key="1">
    <citation type="submission" date="2021-12" db="EMBL/GenBank/DDBJ databases">
        <authorList>
            <person name="Zaccaron A."/>
            <person name="Stergiopoulos I."/>
        </authorList>
    </citation>
    <scope>NUCLEOTIDE SEQUENCE</scope>
    <source>
        <strain evidence="2">Race5_Kim</strain>
    </source>
</reference>
<sequence>MPGRLDPMFQIIERAQALIPRGNSFYRLARDLGFKKEYKKAKGMTEQLERLISPPAPGRRAEAMIGTVQSMWYALRTRRGLRWKSIQAVDKLCDELLALLMGEEKRELYRKMDSKIAMWNGFKRRIEDDENYRVSGGRVATPSIEDDDDPEMSGGSLDVEDYRGASAERTVAPRVESENVDQRGFPVMPKGW</sequence>
<accession>A0A9Q8URQ3</accession>
<keyword evidence="3" id="KW-1185">Reference proteome</keyword>
<evidence type="ECO:0000313" key="2">
    <source>
        <dbReference type="EMBL" id="UJO19961.1"/>
    </source>
</evidence>
<feature type="region of interest" description="Disordered" evidence="1">
    <location>
        <begin position="137"/>
        <end position="192"/>
    </location>
</feature>
<protein>
    <submittedName>
        <fullName evidence="2">Uncharacterized protein</fullName>
    </submittedName>
</protein>
<dbReference type="Proteomes" id="UP000756132">
    <property type="component" value="Chromosome 7"/>
</dbReference>